<dbReference type="PROSITE" id="PS51456">
    <property type="entry name" value="MYOSIN_MOTOR"/>
    <property type="match status" value="1"/>
</dbReference>
<keyword evidence="4 6" id="KW-0505">Motor protein</keyword>
<dbReference type="GO" id="GO:0005524">
    <property type="term" value="F:ATP binding"/>
    <property type="evidence" value="ECO:0007669"/>
    <property type="project" value="UniProtKB-UniRule"/>
</dbReference>
<protein>
    <recommendedName>
        <fullName evidence="8">Myosin motor domain-containing protein</fullName>
    </recommendedName>
</protein>
<organism evidence="9 10">
    <name type="scientific">Patella caerulea</name>
    <name type="common">Rayed Mediterranean limpet</name>
    <dbReference type="NCBI Taxonomy" id="87958"/>
    <lineage>
        <taxon>Eukaryota</taxon>
        <taxon>Metazoa</taxon>
        <taxon>Spiralia</taxon>
        <taxon>Lophotrochozoa</taxon>
        <taxon>Mollusca</taxon>
        <taxon>Gastropoda</taxon>
        <taxon>Patellogastropoda</taxon>
        <taxon>Patelloidea</taxon>
        <taxon>Patellidae</taxon>
        <taxon>Patella</taxon>
    </lineage>
</organism>
<sequence length="1104" mass="125835">MDKTPKRKLKYAEIFANGENKLKYSQGQIVYVKDNKDVWTPATIQSVNDDRLTLILTSKQVVKCKISDVLLRSETNVGDIETLTSLTPLNEATVLCCVNSRYYNQKFYTSAGSTIIALNPFTDVSHLYTDHVIHSYHSNHDQKLPPHIYEIAQEAYSSLVRELGQINQSIIVSGESGAGKTVSAKHLLRYLTKVSNQRVNEDEDQTGKEEKKRGDVIQNKILDSNPILEAFGNAATPRNANSSRFGKYIKLQFNRGGEIVGGVIQTYLLEKTRTVHHGLSEFNFHIFYQMMKETTDVTPWMSSLQADMKTTKFKNLPSNNKELKETRKLAETLAAMTDIGIIDTLQQQVFQLLCGILYIGNIDFTPVDEESSAVEDTLVTSTAMDKASEQLGLSSDQLEKVFLHRNIQSGSKTRRSVFVKPVSIVDAKNRRDCLIMLLYSRLFEWLVDFINREIQADEYHSTIGLLDIYGFEMFETNSLEQLCINYANEKIQQHYVSHFLKDLQKEYELERIEWCSISYTDNQPCLNILEGKQSIFGVLNEEVYLSRKSNKRILGERLLEIGNGTSSAIKKPRKCSGEPSFIVNHYAGEVRYTVDQLVTKNKDNIPVELISLLKSSNNSFIQALFSTYQTVESPGKKKKTVLAKFKSCLDGLMTSLNRSDVHYIRCIKPNTVSQPGVFDRCYVTQQLRASGILETVEICRQGYSARIIYWEFLQRYGLLIPESSSVPVRESTSSSSENDQSFDMDPLDTLFRKQFDLPNAPKRTPTPKKTLRRRTGTSPGDHARHCCAAILKLVFGGDEMVKFRQQFGKSKLFLHQSQLEKLESTRADVLTRHITVLQWAVRRYLIRKTFHRKYAGKKIWRFWLKYQNRKMAERRNGAASVIQKAYRKWRTIKQIIQNKKAAEQPISTDQKSCYTPHDGSGDFGILVNEHQEEYLTESCERLETCATELTSVRSDIPKHSASDKAPVKTINPTVLKSNQENSPRVTMYPNIPGSTIFPNEDSPRGVTETYKRIMETSLSEDDTENSRPPVKKLKVACHTYKNLKNVSVSDGILTRRRLPKTNLWFHTRTSVLKNAHIAPLTEIQCSITDCLKDKQTNNSSTSNS</sequence>
<gene>
    <name evidence="9" type="ORF">SNE40_002603</name>
</gene>
<dbReference type="Gene3D" id="1.20.58.530">
    <property type="match status" value="1"/>
</dbReference>
<accession>A0AAN8KE55</accession>
<comment type="caution">
    <text evidence="9">The sequence shown here is derived from an EMBL/GenBank/DDBJ whole genome shotgun (WGS) entry which is preliminary data.</text>
</comment>
<keyword evidence="10" id="KW-1185">Reference proteome</keyword>
<dbReference type="Gene3D" id="3.40.850.10">
    <property type="entry name" value="Kinesin motor domain"/>
    <property type="match status" value="1"/>
</dbReference>
<evidence type="ECO:0000256" key="4">
    <source>
        <dbReference type="ARBA" id="ARBA00023175"/>
    </source>
</evidence>
<feature type="binding site" evidence="6">
    <location>
        <begin position="174"/>
        <end position="181"/>
    </location>
    <ligand>
        <name>ATP</name>
        <dbReference type="ChEBI" id="CHEBI:30616"/>
    </ligand>
</feature>
<dbReference type="Gene3D" id="1.20.120.720">
    <property type="entry name" value="Myosin VI head, motor domain, U50 subdomain"/>
    <property type="match status" value="1"/>
</dbReference>
<dbReference type="Gene3D" id="1.20.5.4820">
    <property type="match status" value="1"/>
</dbReference>
<dbReference type="GO" id="GO:0007015">
    <property type="term" value="P:actin filament organization"/>
    <property type="evidence" value="ECO:0007669"/>
    <property type="project" value="TreeGrafter"/>
</dbReference>
<dbReference type="Proteomes" id="UP001347796">
    <property type="component" value="Unassembled WGS sequence"/>
</dbReference>
<proteinExistence type="inferred from homology"/>
<reference evidence="9 10" key="1">
    <citation type="submission" date="2024-01" db="EMBL/GenBank/DDBJ databases">
        <title>The genome of the rayed Mediterranean limpet Patella caerulea (Linnaeus, 1758).</title>
        <authorList>
            <person name="Anh-Thu Weber A."/>
            <person name="Halstead-Nussloch G."/>
        </authorList>
    </citation>
    <scope>NUCLEOTIDE SEQUENCE [LARGE SCALE GENOMIC DNA]</scope>
    <source>
        <strain evidence="9">AATW-2023a</strain>
        <tissue evidence="9">Whole specimen</tissue>
    </source>
</reference>
<dbReference type="GO" id="GO:0051015">
    <property type="term" value="F:actin filament binding"/>
    <property type="evidence" value="ECO:0007669"/>
    <property type="project" value="TreeGrafter"/>
</dbReference>
<evidence type="ECO:0000313" key="9">
    <source>
        <dbReference type="EMBL" id="KAK6190824.1"/>
    </source>
</evidence>
<evidence type="ECO:0000256" key="2">
    <source>
        <dbReference type="ARBA" id="ARBA00022840"/>
    </source>
</evidence>
<evidence type="ECO:0000256" key="3">
    <source>
        <dbReference type="ARBA" id="ARBA00023123"/>
    </source>
</evidence>
<evidence type="ECO:0000256" key="6">
    <source>
        <dbReference type="PROSITE-ProRule" id="PRU00782"/>
    </source>
</evidence>
<dbReference type="CDD" id="cd00124">
    <property type="entry name" value="MYSc"/>
    <property type="match status" value="1"/>
</dbReference>
<evidence type="ECO:0000256" key="5">
    <source>
        <dbReference type="ARBA" id="ARBA00023203"/>
    </source>
</evidence>
<dbReference type="Pfam" id="PF00063">
    <property type="entry name" value="Myosin_head"/>
    <property type="match status" value="1"/>
</dbReference>
<dbReference type="GO" id="GO:0005737">
    <property type="term" value="C:cytoplasm"/>
    <property type="evidence" value="ECO:0007669"/>
    <property type="project" value="TreeGrafter"/>
</dbReference>
<dbReference type="AlphaFoldDB" id="A0AAN8KE55"/>
<dbReference type="PANTHER" id="PTHR13140">
    <property type="entry name" value="MYOSIN"/>
    <property type="match status" value="1"/>
</dbReference>
<keyword evidence="5 6" id="KW-0009">Actin-binding</keyword>
<dbReference type="InterPro" id="IPR036961">
    <property type="entry name" value="Kinesin_motor_dom_sf"/>
</dbReference>
<dbReference type="PROSITE" id="PS50096">
    <property type="entry name" value="IQ"/>
    <property type="match status" value="1"/>
</dbReference>
<name>A0AAN8KE55_PATCE</name>
<dbReference type="Gene3D" id="1.10.10.820">
    <property type="match status" value="1"/>
</dbReference>
<evidence type="ECO:0000256" key="1">
    <source>
        <dbReference type="ARBA" id="ARBA00022741"/>
    </source>
</evidence>
<feature type="domain" description="Myosin motor" evidence="8">
    <location>
        <begin position="78"/>
        <end position="827"/>
    </location>
</feature>
<feature type="region of interest" description="Disordered" evidence="7">
    <location>
        <begin position="980"/>
        <end position="1004"/>
    </location>
</feature>
<dbReference type="PRINTS" id="PR00193">
    <property type="entry name" value="MYOSINHEAVY"/>
</dbReference>
<dbReference type="GO" id="GO:0000146">
    <property type="term" value="F:microfilament motor activity"/>
    <property type="evidence" value="ECO:0007669"/>
    <property type="project" value="TreeGrafter"/>
</dbReference>
<keyword evidence="2 6" id="KW-0067">ATP-binding</keyword>
<keyword evidence="1 6" id="KW-0547">Nucleotide-binding</keyword>
<dbReference type="GO" id="GO:0016020">
    <property type="term" value="C:membrane"/>
    <property type="evidence" value="ECO:0007669"/>
    <property type="project" value="TreeGrafter"/>
</dbReference>
<dbReference type="EMBL" id="JAZGQO010000002">
    <property type="protein sequence ID" value="KAK6190824.1"/>
    <property type="molecule type" value="Genomic_DNA"/>
</dbReference>
<dbReference type="SMART" id="SM00242">
    <property type="entry name" value="MYSc"/>
    <property type="match status" value="1"/>
</dbReference>
<dbReference type="PANTHER" id="PTHR13140:SF289">
    <property type="entry name" value="UNCONVENTIONAL MYOSIN-XIX"/>
    <property type="match status" value="1"/>
</dbReference>
<dbReference type="GO" id="GO:0016459">
    <property type="term" value="C:myosin complex"/>
    <property type="evidence" value="ECO:0007669"/>
    <property type="project" value="UniProtKB-KW"/>
</dbReference>
<comment type="similarity">
    <text evidence="6">Belongs to the TRAFAC class myosin-kinesin ATPase superfamily. Myosin family.</text>
</comment>
<feature type="compositionally biased region" description="Basic residues" evidence="7">
    <location>
        <begin position="765"/>
        <end position="775"/>
    </location>
</feature>
<feature type="region of interest" description="Actin-binding" evidence="6">
    <location>
        <begin position="649"/>
        <end position="671"/>
    </location>
</feature>
<dbReference type="InterPro" id="IPR027417">
    <property type="entry name" value="P-loop_NTPase"/>
</dbReference>
<dbReference type="InterPro" id="IPR001609">
    <property type="entry name" value="Myosin_head_motor_dom-like"/>
</dbReference>
<evidence type="ECO:0000313" key="10">
    <source>
        <dbReference type="Proteomes" id="UP001347796"/>
    </source>
</evidence>
<dbReference type="SUPFAM" id="SSF52540">
    <property type="entry name" value="P-loop containing nucleoside triphosphate hydrolases"/>
    <property type="match status" value="1"/>
</dbReference>
<evidence type="ECO:0000256" key="7">
    <source>
        <dbReference type="SAM" id="MobiDB-lite"/>
    </source>
</evidence>
<feature type="region of interest" description="Disordered" evidence="7">
    <location>
        <begin position="757"/>
        <end position="780"/>
    </location>
</feature>
<keyword evidence="3 6" id="KW-0518">Myosin</keyword>
<evidence type="ECO:0000259" key="8">
    <source>
        <dbReference type="PROSITE" id="PS51456"/>
    </source>
</evidence>